<evidence type="ECO:0000313" key="4">
    <source>
        <dbReference type="EMBL" id="SPR00995.1"/>
    </source>
</evidence>
<dbReference type="InterPro" id="IPR020846">
    <property type="entry name" value="MFS_dom"/>
</dbReference>
<dbReference type="GO" id="GO:0016020">
    <property type="term" value="C:membrane"/>
    <property type="evidence" value="ECO:0007669"/>
    <property type="project" value="UniProtKB-SubCell"/>
</dbReference>
<keyword evidence="2" id="KW-0812">Transmembrane</keyword>
<gene>
    <name evidence="4" type="ORF">PLBR_LOCUS8210</name>
</gene>
<feature type="transmembrane region" description="Helical" evidence="2">
    <location>
        <begin position="111"/>
        <end position="137"/>
    </location>
</feature>
<evidence type="ECO:0000259" key="3">
    <source>
        <dbReference type="PROSITE" id="PS50850"/>
    </source>
</evidence>
<organism evidence="4 5">
    <name type="scientific">Plasmodiophora brassicae</name>
    <name type="common">Clubroot disease agent</name>
    <dbReference type="NCBI Taxonomy" id="37360"/>
    <lineage>
        <taxon>Eukaryota</taxon>
        <taxon>Sar</taxon>
        <taxon>Rhizaria</taxon>
        <taxon>Endomyxa</taxon>
        <taxon>Phytomyxea</taxon>
        <taxon>Plasmodiophorida</taxon>
        <taxon>Plasmodiophoridae</taxon>
        <taxon>Plasmodiophora</taxon>
    </lineage>
</organism>
<evidence type="ECO:0000256" key="2">
    <source>
        <dbReference type="SAM" id="Phobius"/>
    </source>
</evidence>
<comment type="subcellular location">
    <subcellularLocation>
        <location evidence="1">Membrane</location>
        <topology evidence="1">Multi-pass membrane protein</topology>
    </subcellularLocation>
</comment>
<sequence>MTRFCGCVPPFTALVSFAVLAFTRAALYAFAAARYPEVDSVLARVLLGVLAAGEIAQCIVIALAIQNRKPFAGAIALRVVLMGLWVALFVVIYVGAIPVRLRSAAASVTEVYWSWVLGCLSFAITRIVDVYELIVLVRYTAPNSRTRSAILRQ</sequence>
<dbReference type="PROSITE" id="PS50850">
    <property type="entry name" value="MFS"/>
    <property type="match status" value="1"/>
</dbReference>
<dbReference type="Proteomes" id="UP000290189">
    <property type="component" value="Unassembled WGS sequence"/>
</dbReference>
<accession>A0A3P3YLB4</accession>
<feature type="transmembrane region" description="Helical" evidence="2">
    <location>
        <begin position="75"/>
        <end position="99"/>
    </location>
</feature>
<keyword evidence="4" id="KW-0496">Mitochondrion</keyword>
<dbReference type="GO" id="GO:0022857">
    <property type="term" value="F:transmembrane transporter activity"/>
    <property type="evidence" value="ECO:0007669"/>
    <property type="project" value="InterPro"/>
</dbReference>
<geneLocation type="mitochondrion" evidence="4"/>
<dbReference type="EMBL" id="OVEO01000016">
    <property type="protein sequence ID" value="SPR00995.1"/>
    <property type="molecule type" value="Genomic_DNA"/>
</dbReference>
<evidence type="ECO:0000256" key="1">
    <source>
        <dbReference type="ARBA" id="ARBA00004141"/>
    </source>
</evidence>
<name>A0A3P3YLB4_PLABS</name>
<keyword evidence="2" id="KW-0472">Membrane</keyword>
<reference evidence="4 5" key="1">
    <citation type="submission" date="2018-03" db="EMBL/GenBank/DDBJ databases">
        <authorList>
            <person name="Fogelqvist J."/>
        </authorList>
    </citation>
    <scope>NUCLEOTIDE SEQUENCE [LARGE SCALE GENOMIC DNA]</scope>
</reference>
<feature type="domain" description="Major facilitator superfamily (MFS) profile" evidence="3">
    <location>
        <begin position="1"/>
        <end position="153"/>
    </location>
</feature>
<keyword evidence="2" id="KW-1133">Transmembrane helix</keyword>
<evidence type="ECO:0000313" key="5">
    <source>
        <dbReference type="Proteomes" id="UP000290189"/>
    </source>
</evidence>
<protein>
    <recommendedName>
        <fullName evidence="3">Major facilitator superfamily (MFS) profile domain-containing protein</fullName>
    </recommendedName>
</protein>
<feature type="transmembrane region" description="Helical" evidence="2">
    <location>
        <begin position="41"/>
        <end position="63"/>
    </location>
</feature>
<dbReference type="AlphaFoldDB" id="A0A3P3YLB4"/>
<proteinExistence type="predicted"/>